<evidence type="ECO:0000313" key="1">
    <source>
        <dbReference type="EMBL" id="MDR7303070.1"/>
    </source>
</evidence>
<dbReference type="RefSeq" id="WP_310275133.1">
    <property type="nucleotide sequence ID" value="NZ_JAVDXW010000001.1"/>
</dbReference>
<proteinExistence type="predicted"/>
<dbReference type="InterPro" id="IPR012675">
    <property type="entry name" value="Beta-grasp_dom_sf"/>
</dbReference>
<dbReference type="SUPFAM" id="SSF54285">
    <property type="entry name" value="MoaD/ThiS"/>
    <property type="match status" value="1"/>
</dbReference>
<dbReference type="InterPro" id="IPR003749">
    <property type="entry name" value="ThiS/MoaD-like"/>
</dbReference>
<dbReference type="AlphaFoldDB" id="A0AAE4CM83"/>
<dbReference type="PANTHER" id="PTHR38031">
    <property type="entry name" value="SULFUR CARRIER PROTEIN SLR0821-RELATED"/>
    <property type="match status" value="1"/>
</dbReference>
<dbReference type="EMBL" id="JAVDXW010000001">
    <property type="protein sequence ID" value="MDR7303070.1"/>
    <property type="molecule type" value="Genomic_DNA"/>
</dbReference>
<dbReference type="Gene3D" id="3.10.20.30">
    <property type="match status" value="1"/>
</dbReference>
<dbReference type="InterPro" id="IPR016155">
    <property type="entry name" value="Mopterin_synth/thiamin_S_b"/>
</dbReference>
<sequence>MRVTILLPQVLRASAGGTARVELEMAADATLGGVLDELGVRHPALERRLRDESRALRRYVNFYIGEQECRGLAGTATRLDEGAEIRVIPSVAGG</sequence>
<dbReference type="InterPro" id="IPR052045">
    <property type="entry name" value="Sulfur_Carrier/Prot_Modifier"/>
</dbReference>
<accession>A0AAE4CM83</accession>
<dbReference type="PANTHER" id="PTHR38031:SF1">
    <property type="entry name" value="SULFUR CARRIER PROTEIN CYSO"/>
    <property type="match status" value="1"/>
</dbReference>
<gene>
    <name evidence="1" type="ORF">JOF55_003251</name>
</gene>
<comment type="caution">
    <text evidence="1">The sequence shown here is derived from an EMBL/GenBank/DDBJ whole genome shotgun (WGS) entry which is preliminary data.</text>
</comment>
<dbReference type="Proteomes" id="UP001180845">
    <property type="component" value="Unassembled WGS sequence"/>
</dbReference>
<dbReference type="Pfam" id="PF02597">
    <property type="entry name" value="ThiS"/>
    <property type="match status" value="1"/>
</dbReference>
<organism evidence="1 2">
    <name type="scientific">Haloactinomyces albus</name>
    <dbReference type="NCBI Taxonomy" id="1352928"/>
    <lineage>
        <taxon>Bacteria</taxon>
        <taxon>Bacillati</taxon>
        <taxon>Actinomycetota</taxon>
        <taxon>Actinomycetes</taxon>
        <taxon>Actinopolysporales</taxon>
        <taxon>Actinopolysporaceae</taxon>
        <taxon>Haloactinomyces</taxon>
    </lineage>
</organism>
<keyword evidence="2" id="KW-1185">Reference proteome</keyword>
<reference evidence="1" key="1">
    <citation type="submission" date="2023-07" db="EMBL/GenBank/DDBJ databases">
        <title>Sequencing the genomes of 1000 actinobacteria strains.</title>
        <authorList>
            <person name="Klenk H.-P."/>
        </authorList>
    </citation>
    <scope>NUCLEOTIDE SEQUENCE</scope>
    <source>
        <strain evidence="1">DSM 45977</strain>
    </source>
</reference>
<name>A0AAE4CM83_9ACTN</name>
<protein>
    <submittedName>
        <fullName evidence="1">Molybdopterin converting factor small subunit</fullName>
    </submittedName>
</protein>
<evidence type="ECO:0000313" key="2">
    <source>
        <dbReference type="Proteomes" id="UP001180845"/>
    </source>
</evidence>